<gene>
    <name evidence="2" type="ORF">LGH70_07845</name>
</gene>
<dbReference type="Pfam" id="PF18299">
    <property type="entry name" value="R2K_2"/>
    <property type="match status" value="1"/>
</dbReference>
<name>A0ABS8ABE7_9BACT</name>
<keyword evidence="3" id="KW-1185">Reference proteome</keyword>
<dbReference type="InterPro" id="IPR041261">
    <property type="entry name" value="R2K_2"/>
</dbReference>
<comment type="caution">
    <text evidence="2">The sequence shown here is derived from an EMBL/GenBank/DDBJ whole genome shotgun (WGS) entry which is preliminary data.</text>
</comment>
<evidence type="ECO:0000313" key="3">
    <source>
        <dbReference type="Proteomes" id="UP001165297"/>
    </source>
</evidence>
<dbReference type="Proteomes" id="UP001165297">
    <property type="component" value="Unassembled WGS sequence"/>
</dbReference>
<reference evidence="2" key="1">
    <citation type="submission" date="2021-10" db="EMBL/GenBank/DDBJ databases">
        <authorList>
            <person name="Dean J.D."/>
            <person name="Kim M.K."/>
            <person name="Newey C.N."/>
            <person name="Stoker T.S."/>
            <person name="Thompson D.W."/>
            <person name="Grose J.H."/>
        </authorList>
    </citation>
    <scope>NUCLEOTIDE SEQUENCE</scope>
    <source>
        <strain evidence="2">BT635</strain>
    </source>
</reference>
<evidence type="ECO:0000259" key="1">
    <source>
        <dbReference type="Pfam" id="PF18299"/>
    </source>
</evidence>
<dbReference type="SUPFAM" id="SSF56059">
    <property type="entry name" value="Glutathione synthetase ATP-binding domain-like"/>
    <property type="match status" value="1"/>
</dbReference>
<protein>
    <submittedName>
        <fullName evidence="2">ATP-grasp domain-containing protein</fullName>
    </submittedName>
</protein>
<organism evidence="2 3">
    <name type="scientific">Hymenobacter nitidus</name>
    <dbReference type="NCBI Taxonomy" id="2880929"/>
    <lineage>
        <taxon>Bacteria</taxon>
        <taxon>Pseudomonadati</taxon>
        <taxon>Bacteroidota</taxon>
        <taxon>Cytophagia</taxon>
        <taxon>Cytophagales</taxon>
        <taxon>Hymenobacteraceae</taxon>
        <taxon>Hymenobacter</taxon>
    </lineage>
</organism>
<dbReference type="EMBL" id="JAJADQ010000003">
    <property type="protein sequence ID" value="MCB2377489.1"/>
    <property type="molecule type" value="Genomic_DNA"/>
</dbReference>
<evidence type="ECO:0000313" key="2">
    <source>
        <dbReference type="EMBL" id="MCB2377489.1"/>
    </source>
</evidence>
<sequence length="245" mass="27262">MRAYINQDAAGEWASTNCFAAADGFRQMGWEIVPFHRFRELPNKEPEDIVVSHIDHVEGALRALGCPVPPALDYPAELAPFLGRRLWQSTINEVAADPTQWPVFVKPRLARKKFTGVLVRHFRDLAGCGDQAENTPVWCAEPVQFVAEWRCFVRYGEVLAAQPYRGDWRAHFDPRVVEAAVAAFAPAAPRAYALDIGLTTAGATLVIEINEGYSVGSYGLPPLRYAKFLIARWAELTGIEDACNF</sequence>
<feature type="domain" description="ATP-grasp" evidence="1">
    <location>
        <begin position="81"/>
        <end position="227"/>
    </location>
</feature>
<dbReference type="RefSeq" id="WP_226184488.1">
    <property type="nucleotide sequence ID" value="NZ_JAJADQ010000003.1"/>
</dbReference>
<accession>A0ABS8ABE7</accession>
<proteinExistence type="predicted"/>